<reference evidence="2 3" key="1">
    <citation type="submission" date="2014-04" db="EMBL/GenBank/DDBJ databases">
        <title>Evolutionary Origins and Diversification of the Mycorrhizal Mutualists.</title>
        <authorList>
            <consortium name="DOE Joint Genome Institute"/>
            <consortium name="Mycorrhizal Genomics Consortium"/>
            <person name="Kohler A."/>
            <person name="Kuo A."/>
            <person name="Nagy L.G."/>
            <person name="Floudas D."/>
            <person name="Copeland A."/>
            <person name="Barry K.W."/>
            <person name="Cichocki N."/>
            <person name="Veneault-Fourrey C."/>
            <person name="LaButti K."/>
            <person name="Lindquist E.A."/>
            <person name="Lipzen A."/>
            <person name="Lundell T."/>
            <person name="Morin E."/>
            <person name="Murat C."/>
            <person name="Riley R."/>
            <person name="Ohm R."/>
            <person name="Sun H."/>
            <person name="Tunlid A."/>
            <person name="Henrissat B."/>
            <person name="Grigoriev I.V."/>
            <person name="Hibbett D.S."/>
            <person name="Martin F."/>
        </authorList>
    </citation>
    <scope>NUCLEOTIDE SEQUENCE [LARGE SCALE GENOMIC DNA]</scope>
    <source>
        <strain evidence="2 3">Koide BX008</strain>
    </source>
</reference>
<evidence type="ECO:0000313" key="2">
    <source>
        <dbReference type="EMBL" id="KIL67852.1"/>
    </source>
</evidence>
<sequence>MSLNHPTLAPSLPSFAQTFGTQPLSAISSNNALPPIVLARKRSHDHIASHSRSPEPHLTSPIVKEEHTPPSPDASSPSLKRRRVTVSGAPPSQDQPASSPVVMAFPINKRDTVPPPDQLRSTNSHKQQKQKPLVDQHRANGIVSLSSDDRLSTSAASSKPSVVPPPRTMRRSPNIVSTIRKPCTNVASSGTRPPSPNPVIAPVQQPLSISARTSFARRRAAQLGPGRKPADILISPRDSSAPDQRPVIQSAPPIPDRGQSALYTDRQPIALPRLPTILNSADNVRRVASNVPPTPTRLSIQQRPPSSTIQTPAPAGISGRSPPAVSIPIATTLVPPTPSSLHHPGYTGDKAAFLAPFEMFYDALNDSKELKKWLSEQLQKSNSLMQTLAQQQEKMADSVETLIERKVVGMRSEMSSLQRRVEELEEALRISDWERHHRNSAVEPHPDSARSSSSWAQERDLGSPFTSTF</sequence>
<feature type="compositionally biased region" description="Basic and acidic residues" evidence="1">
    <location>
        <begin position="45"/>
        <end position="55"/>
    </location>
</feature>
<feature type="compositionally biased region" description="Low complexity" evidence="1">
    <location>
        <begin position="87"/>
        <end position="100"/>
    </location>
</feature>
<feature type="region of interest" description="Disordered" evidence="1">
    <location>
        <begin position="432"/>
        <end position="469"/>
    </location>
</feature>
<feature type="region of interest" description="Disordered" evidence="1">
    <location>
        <begin position="220"/>
        <end position="260"/>
    </location>
</feature>
<dbReference type="HOGENOM" id="CLU_015636_0_0_1"/>
<proteinExistence type="predicted"/>
<dbReference type="OrthoDB" id="2138242at2759"/>
<organism evidence="2 3">
    <name type="scientific">Amanita muscaria (strain Koide BX008)</name>
    <dbReference type="NCBI Taxonomy" id="946122"/>
    <lineage>
        <taxon>Eukaryota</taxon>
        <taxon>Fungi</taxon>
        <taxon>Dikarya</taxon>
        <taxon>Basidiomycota</taxon>
        <taxon>Agaricomycotina</taxon>
        <taxon>Agaricomycetes</taxon>
        <taxon>Agaricomycetidae</taxon>
        <taxon>Agaricales</taxon>
        <taxon>Pluteineae</taxon>
        <taxon>Amanitaceae</taxon>
        <taxon>Amanita</taxon>
    </lineage>
</organism>
<feature type="region of interest" description="Disordered" evidence="1">
    <location>
        <begin position="289"/>
        <end position="321"/>
    </location>
</feature>
<dbReference type="InParanoid" id="A0A0C2X161"/>
<dbReference type="EMBL" id="KN818230">
    <property type="protein sequence ID" value="KIL67852.1"/>
    <property type="molecule type" value="Genomic_DNA"/>
</dbReference>
<evidence type="ECO:0000256" key="1">
    <source>
        <dbReference type="SAM" id="MobiDB-lite"/>
    </source>
</evidence>
<keyword evidence="3" id="KW-1185">Reference proteome</keyword>
<dbReference type="AlphaFoldDB" id="A0A0C2X161"/>
<feature type="compositionally biased region" description="Polar residues" evidence="1">
    <location>
        <begin position="296"/>
        <end position="311"/>
    </location>
</feature>
<accession>A0A0C2X161</accession>
<feature type="region of interest" description="Disordered" evidence="1">
    <location>
        <begin position="42"/>
        <end position="172"/>
    </location>
</feature>
<evidence type="ECO:0000313" key="3">
    <source>
        <dbReference type="Proteomes" id="UP000054549"/>
    </source>
</evidence>
<protein>
    <submittedName>
        <fullName evidence="2">Uncharacterized protein</fullName>
    </submittedName>
</protein>
<dbReference type="STRING" id="946122.A0A0C2X161"/>
<gene>
    <name evidence="2" type="ORF">M378DRAFT_982328</name>
</gene>
<name>A0A0C2X161_AMAMK</name>
<dbReference type="Proteomes" id="UP000054549">
    <property type="component" value="Unassembled WGS sequence"/>
</dbReference>